<feature type="transmembrane region" description="Helical" evidence="4">
    <location>
        <begin position="199"/>
        <end position="220"/>
    </location>
</feature>
<keyword evidence="4" id="KW-0472">Membrane</keyword>
<accession>A0A4D9CR43</accession>
<dbReference type="InterPro" id="IPR001199">
    <property type="entry name" value="Cyt_B5-like_heme/steroid-bd"/>
</dbReference>
<dbReference type="Pfam" id="PF00487">
    <property type="entry name" value="FA_desaturase"/>
    <property type="match status" value="1"/>
</dbReference>
<dbReference type="OrthoDB" id="260519at2759"/>
<dbReference type="PROSITE" id="PS50255">
    <property type="entry name" value="CYTOCHROME_B5_2"/>
    <property type="match status" value="1"/>
</dbReference>
<comment type="similarity">
    <text evidence="4">Belongs to the cytochrome b5 family.</text>
</comment>
<dbReference type="PROSITE" id="PS00191">
    <property type="entry name" value="CYTOCHROME_B5_1"/>
    <property type="match status" value="1"/>
</dbReference>
<keyword evidence="3 4" id="KW-0408">Iron</keyword>
<organism evidence="7 8">
    <name type="scientific">Nannochloropsis salina CCMP1776</name>
    <dbReference type="NCBI Taxonomy" id="1027361"/>
    <lineage>
        <taxon>Eukaryota</taxon>
        <taxon>Sar</taxon>
        <taxon>Stramenopiles</taxon>
        <taxon>Ochrophyta</taxon>
        <taxon>Eustigmatophyceae</taxon>
        <taxon>Eustigmatales</taxon>
        <taxon>Monodopsidaceae</taxon>
        <taxon>Microchloropsis</taxon>
        <taxon>Microchloropsis salina</taxon>
    </lineage>
</organism>
<sequence length="478" mass="53739">MDRALPSRNALFSCRRAWMKEMGEAQRERFGHSAHEWVVQGKVYDLAPYLASHPGGRHWLELTQGMDVTPLFESHHVDDAKTRAVLGQFYVRDCPNTPPPASALRQPLPSPEASVATQSNKGADGSSPVEADFSFLDSGFYRSFKRRALGALRTAEENSKNKSKRGARAPTMEMRALTWALLLAWLSALVWCCSARSGYVPAVVAGVLLNALAGIGHNGMHTAPTWWRWLLDLSLFSSHEWTISHCLSHHHYPGSQVDFEVAAIEPFIYSLYAGPANNAYLPFYFWGVLCILGPFELLARLINIVIRRIQPWRPEHLLPGAELALLILFGRSGAWAGWWRWLTMHVVSSVLLGLQALPLHHSEHAWTDGKAPSPRPVDFGLHALRATQDYAISHLPLLAKLVLFPYNHHRLHHLLPAVDESRLPLLEGALLETCQEFGEDYVVYAWRDLARGTLRNWFDVGGRKRRAWALAGEGLKRE</sequence>
<dbReference type="GO" id="GO:0020037">
    <property type="term" value="F:heme binding"/>
    <property type="evidence" value="ECO:0007669"/>
    <property type="project" value="UniProtKB-UniRule"/>
</dbReference>
<evidence type="ECO:0000313" key="8">
    <source>
        <dbReference type="Proteomes" id="UP000355283"/>
    </source>
</evidence>
<evidence type="ECO:0000313" key="7">
    <source>
        <dbReference type="EMBL" id="TFJ81662.1"/>
    </source>
</evidence>
<evidence type="ECO:0000256" key="1">
    <source>
        <dbReference type="ARBA" id="ARBA00022617"/>
    </source>
</evidence>
<gene>
    <name evidence="7" type="ORF">NSK_006913</name>
</gene>
<keyword evidence="4" id="KW-0812">Transmembrane</keyword>
<evidence type="ECO:0000256" key="3">
    <source>
        <dbReference type="ARBA" id="ARBA00023004"/>
    </source>
</evidence>
<dbReference type="Gene3D" id="3.10.120.10">
    <property type="entry name" value="Cytochrome b5-like heme/steroid binding domain"/>
    <property type="match status" value="1"/>
</dbReference>
<evidence type="ECO:0000256" key="5">
    <source>
        <dbReference type="SAM" id="MobiDB-lite"/>
    </source>
</evidence>
<feature type="transmembrane region" description="Helical" evidence="4">
    <location>
        <begin position="283"/>
        <end position="302"/>
    </location>
</feature>
<feature type="region of interest" description="Disordered" evidence="5">
    <location>
        <begin position="100"/>
        <end position="128"/>
    </location>
</feature>
<comment type="caution">
    <text evidence="7">The sequence shown here is derived from an EMBL/GenBank/DDBJ whole genome shotgun (WGS) entry which is preliminary data.</text>
</comment>
<keyword evidence="2 4" id="KW-0479">Metal-binding</keyword>
<dbReference type="GO" id="GO:0046872">
    <property type="term" value="F:metal ion binding"/>
    <property type="evidence" value="ECO:0007669"/>
    <property type="project" value="UniProtKB-UniRule"/>
</dbReference>
<evidence type="ECO:0000259" key="6">
    <source>
        <dbReference type="PROSITE" id="PS50255"/>
    </source>
</evidence>
<dbReference type="InterPro" id="IPR005804">
    <property type="entry name" value="FA_desaturase_dom"/>
</dbReference>
<dbReference type="InterPro" id="IPR053100">
    <property type="entry name" value="Cytochrome_b5-related"/>
</dbReference>
<proteinExistence type="inferred from homology"/>
<dbReference type="Proteomes" id="UP000355283">
    <property type="component" value="Unassembled WGS sequence"/>
</dbReference>
<dbReference type="SUPFAM" id="SSF55856">
    <property type="entry name" value="Cytochrome b5-like heme/steroid binding domain"/>
    <property type="match status" value="1"/>
</dbReference>
<dbReference type="AlphaFoldDB" id="A0A4D9CR43"/>
<dbReference type="GO" id="GO:0006629">
    <property type="term" value="P:lipid metabolic process"/>
    <property type="evidence" value="ECO:0007669"/>
    <property type="project" value="InterPro"/>
</dbReference>
<feature type="domain" description="Cytochrome b5 heme-binding" evidence="6">
    <location>
        <begin position="38"/>
        <end position="95"/>
    </location>
</feature>
<keyword evidence="8" id="KW-1185">Reference proteome</keyword>
<protein>
    <recommendedName>
        <fullName evidence="6">Cytochrome b5 heme-binding domain-containing protein</fullName>
    </recommendedName>
</protein>
<keyword evidence="1 4" id="KW-0349">Heme</keyword>
<evidence type="ECO:0000256" key="4">
    <source>
        <dbReference type="RuleBase" id="RU362121"/>
    </source>
</evidence>
<name>A0A4D9CR43_9STRA</name>
<evidence type="ECO:0000256" key="2">
    <source>
        <dbReference type="ARBA" id="ARBA00022723"/>
    </source>
</evidence>
<feature type="transmembrane region" description="Helical" evidence="4">
    <location>
        <begin position="323"/>
        <end position="341"/>
    </location>
</feature>
<dbReference type="EMBL" id="SDOX01000122">
    <property type="protein sequence ID" value="TFJ81662.1"/>
    <property type="molecule type" value="Genomic_DNA"/>
</dbReference>
<reference evidence="7 8" key="1">
    <citation type="submission" date="2019-01" db="EMBL/GenBank/DDBJ databases">
        <title>Nuclear Genome Assembly of the Microalgal Biofuel strain Nannochloropsis salina CCMP1776.</title>
        <authorList>
            <person name="Hovde B."/>
        </authorList>
    </citation>
    <scope>NUCLEOTIDE SEQUENCE [LARGE SCALE GENOMIC DNA]</scope>
    <source>
        <strain evidence="7 8">CCMP1776</strain>
    </source>
</reference>
<dbReference type="Pfam" id="PF00173">
    <property type="entry name" value="Cyt-b5"/>
    <property type="match status" value="1"/>
</dbReference>
<dbReference type="PANTHER" id="PTHR16740">
    <property type="entry name" value="CYTOCHROME B5-RELATED PROTEIN-RELATED"/>
    <property type="match status" value="1"/>
</dbReference>
<dbReference type="InterPro" id="IPR036400">
    <property type="entry name" value="Cyt_B5-like_heme/steroid_sf"/>
</dbReference>
<dbReference type="PANTHER" id="PTHR16740:SF1">
    <property type="entry name" value="CYTOCHROME B5-RELATED PROTEIN-RELATED"/>
    <property type="match status" value="1"/>
</dbReference>
<keyword evidence="4" id="KW-1133">Transmembrane helix</keyword>
<feature type="transmembrane region" description="Helical" evidence="4">
    <location>
        <begin position="174"/>
        <end position="192"/>
    </location>
</feature>
<comment type="caution">
    <text evidence="4">Lacks conserved residue(s) required for the propagation of feature annotation.</text>
</comment>
<dbReference type="InterPro" id="IPR018506">
    <property type="entry name" value="Cyt_B5_heme-BS"/>
</dbReference>